<gene>
    <name evidence="3" type="ORF">EDS130_LOCUS40293</name>
    <name evidence="2" type="ORF">XAT740_LOCUS10643</name>
</gene>
<proteinExistence type="predicted"/>
<dbReference type="EMBL" id="CAJNOR010000571">
    <property type="protein sequence ID" value="CAF0950650.1"/>
    <property type="molecule type" value="Genomic_DNA"/>
</dbReference>
<feature type="transmembrane region" description="Helical" evidence="1">
    <location>
        <begin position="200"/>
        <end position="219"/>
    </location>
</feature>
<comment type="caution">
    <text evidence="2">The sequence shown here is derived from an EMBL/GenBank/DDBJ whole genome shotgun (WGS) entry which is preliminary data.</text>
</comment>
<evidence type="ECO:0000313" key="2">
    <source>
        <dbReference type="EMBL" id="CAF0950650.1"/>
    </source>
</evidence>
<feature type="transmembrane region" description="Helical" evidence="1">
    <location>
        <begin position="27"/>
        <end position="49"/>
    </location>
</feature>
<organism evidence="2 4">
    <name type="scientific">Adineta ricciae</name>
    <name type="common">Rotifer</name>
    <dbReference type="NCBI Taxonomy" id="249248"/>
    <lineage>
        <taxon>Eukaryota</taxon>
        <taxon>Metazoa</taxon>
        <taxon>Spiralia</taxon>
        <taxon>Gnathifera</taxon>
        <taxon>Rotifera</taxon>
        <taxon>Eurotatoria</taxon>
        <taxon>Bdelloidea</taxon>
        <taxon>Adinetida</taxon>
        <taxon>Adinetidae</taxon>
        <taxon>Adineta</taxon>
    </lineage>
</organism>
<dbReference type="Gene3D" id="1.20.1070.10">
    <property type="entry name" value="Rhodopsin 7-helix transmembrane proteins"/>
    <property type="match status" value="1"/>
</dbReference>
<feature type="transmembrane region" description="Helical" evidence="1">
    <location>
        <begin position="271"/>
        <end position="296"/>
    </location>
</feature>
<dbReference type="AlphaFoldDB" id="A0A814D0R4"/>
<reference evidence="2" key="1">
    <citation type="submission" date="2021-02" db="EMBL/GenBank/DDBJ databases">
        <authorList>
            <person name="Nowell W R."/>
        </authorList>
    </citation>
    <scope>NUCLEOTIDE SEQUENCE</scope>
</reference>
<evidence type="ECO:0000313" key="3">
    <source>
        <dbReference type="EMBL" id="CAF1463173.1"/>
    </source>
</evidence>
<dbReference type="EMBL" id="CAJNOJ010000481">
    <property type="protein sequence ID" value="CAF1463173.1"/>
    <property type="molecule type" value="Genomic_DNA"/>
</dbReference>
<accession>A0A814D0R4</accession>
<name>A0A814D0R4_ADIRI</name>
<evidence type="ECO:0000256" key="1">
    <source>
        <dbReference type="SAM" id="Phobius"/>
    </source>
</evidence>
<keyword evidence="1" id="KW-0812">Transmembrane</keyword>
<sequence length="334" mass="39356">MNMNTSTLSLYTNSTQSTLSSGYPIRFWSYLFSNIFSLLTGFFDLYYLLSDASLRQALHNYVIIILLCLGVFYELTDIIWILYNDHNRRPLIRATVFYEIWTYINYTFYSIALELFAWATIERHILIFHQNWIATKRRCFFFHYFPPIAIIIYYLIYLAYVHFDPFCVSDFQDFLNGGIHIPCAFYRTVLGLWDIDFHQVFPTLVIVGCSIGLIIRTIIQRQKLTHEIQWKKYRKMIVQLLSISVLYITCNGPWVLVIFAFQFGLSPALTAIALTYTGFLYYYVIFLFPMVCCLSLPELRKKFREKILFCFKQKSKKTNVALSTTKGTMASNTK</sequence>
<evidence type="ECO:0000313" key="4">
    <source>
        <dbReference type="Proteomes" id="UP000663828"/>
    </source>
</evidence>
<dbReference type="OrthoDB" id="10047352at2759"/>
<keyword evidence="1" id="KW-0472">Membrane</keyword>
<dbReference type="Proteomes" id="UP000663852">
    <property type="component" value="Unassembled WGS sequence"/>
</dbReference>
<feature type="transmembrane region" description="Helical" evidence="1">
    <location>
        <begin position="141"/>
        <end position="160"/>
    </location>
</feature>
<dbReference type="SUPFAM" id="SSF81321">
    <property type="entry name" value="Family A G protein-coupled receptor-like"/>
    <property type="match status" value="1"/>
</dbReference>
<protein>
    <submittedName>
        <fullName evidence="2">Uncharacterized protein</fullName>
    </submittedName>
</protein>
<keyword evidence="4" id="KW-1185">Reference proteome</keyword>
<feature type="transmembrane region" description="Helical" evidence="1">
    <location>
        <begin position="61"/>
        <end position="83"/>
    </location>
</feature>
<feature type="transmembrane region" description="Helical" evidence="1">
    <location>
        <begin position="240"/>
        <end position="265"/>
    </location>
</feature>
<keyword evidence="1" id="KW-1133">Transmembrane helix</keyword>
<feature type="transmembrane region" description="Helical" evidence="1">
    <location>
        <begin position="103"/>
        <end position="121"/>
    </location>
</feature>
<dbReference type="Proteomes" id="UP000663828">
    <property type="component" value="Unassembled WGS sequence"/>
</dbReference>